<sequence>MTEVCSGDVDDKDAKNQMERIRLAVSSHDIDQFSTKLQRNMMDIRQHFDIKDRISIKKTINFMKKNIPIDEGLSITKKLEAFSVANDFEFKTHEGGYHIISDDFLISIDCENESIKKVLIGWFYNKDKGLMDATNIKRLINENKFKILSRKIQIYSRMIDSQFTKNEKIEMFEKLIQLEERLIKDNCKDPNGGKYGKFFKRTDIDRSFISMFCDKIFNTYELESINEYGFKAYIDMAKNAYKFKGNGEIIPYVFVLKFDRPLIFFDKTLRNIELSTNIQLPKFLKIDSYTNLLDISRRKKGLITNEKFTPMIRFLLSDDLIDRNTDFFINSLPFTTSEELESIIKYIRHQLYINHLIESIKNDTTLEQFVLPRNIHDVTIREIETYFWELIIPTPCDIKLSLTINILDFEKPFFCGTFSNGEKLGEVEMKTFINVFNKSWSIPLSTLALMKKLGFDTKYNPNIVNLKNNSTEYSKIGNAWLYFIKLTKKWKKFQCKKLKNNVTDFFIDNPVILNGRSVDVLGTLIPIQKEIDMIFLKPKQTFYPSHLPNINNGQRSIGNNNVFINRNIQKPNVVVDLLSIKPKSDLEAMAEMGQNLSKDNNISSQQRGILNKYPENIIKTPAVIGKYPVQNDTSQFNSQLGGNIQNPHYNMLPKGVGNQTPSMISSDQNMSNVKHKKSKSKKTDIVEGVFKVPDMSVLPLTSVNQQPQVDDVETKKNKKDSVNKKSKKVRKNSLPDLLASVSHQQDSLKVTFSRLAVDNSSNKSYEDNNVNNVNKIIPNIPKLDFKIKHEILEDKVQSQDKNKDLFESGKVKTKLKKLFENPNQLIKMKGKNVNEIMPEGEHDKMIKQEVVISPQPINTPSTVNAETPPSSELKIKIKRPKITIKNLEPPRLREVVHDNKDIIKEEISAKVHDLSLSSPKVKEQVINKKGGITLTKSKSTNDAKERKTNKRKATDHTPSPRSKSSKKEKLDLIPPPIPEPSPVDAFNAIGKKNAFNVLKNFKIPKLEGQEEKSIIKPSEKNMEKLPEKTIEKVIDNKIDKSKEKPKDIKIKDRHKEREREREREKERERFRDKYKERDSSKRRSLSPINRNILVSPSKFSKTDGYKNEKLSTTPIPTDITKLAGFIPLAAIKPSTHTILPPNRHGSRSHSNSSDHYRSGSYSSSHSRKTSISEMHHSSSSSSRSHHPSSSSHNNHRSTSKSSIFSKSPLTSPTSSSSTSGSKWVKMSQPAQQPITIQAKSIDPRLNKINDNNQGKQSLVIREPSPCDLRIDESDC</sequence>
<protein>
    <submittedName>
        <fullName evidence="3">Mediator complex subunit 1</fullName>
    </submittedName>
</protein>
<proteinExistence type="predicted"/>
<feature type="compositionally biased region" description="Basic and acidic residues" evidence="1">
    <location>
        <begin position="1007"/>
        <end position="1081"/>
    </location>
</feature>
<feature type="region of interest" description="Disordered" evidence="1">
    <location>
        <begin position="1132"/>
        <end position="1256"/>
    </location>
</feature>
<evidence type="ECO:0000313" key="2">
    <source>
        <dbReference type="Proteomes" id="UP000038045"/>
    </source>
</evidence>
<reference evidence="3" key="1">
    <citation type="submission" date="2017-02" db="UniProtKB">
        <authorList>
            <consortium name="WormBaseParasite"/>
        </authorList>
    </citation>
    <scope>IDENTIFICATION</scope>
</reference>
<dbReference type="STRING" id="131310.A0A0N4ZPK1"/>
<feature type="region of interest" description="Disordered" evidence="1">
    <location>
        <begin position="701"/>
        <end position="733"/>
    </location>
</feature>
<accession>A0A0N4ZPK1</accession>
<feature type="compositionally biased region" description="Polar residues" evidence="1">
    <location>
        <begin position="1086"/>
        <end position="1099"/>
    </location>
</feature>
<feature type="compositionally biased region" description="Low complexity" evidence="1">
    <location>
        <begin position="1199"/>
        <end position="1222"/>
    </location>
</feature>
<feature type="compositionally biased region" description="Polar residues" evidence="1">
    <location>
        <begin position="1228"/>
        <end position="1238"/>
    </location>
</feature>
<feature type="region of interest" description="Disordered" evidence="1">
    <location>
        <begin position="927"/>
        <end position="985"/>
    </location>
</feature>
<feature type="compositionally biased region" description="Basic and acidic residues" evidence="1">
    <location>
        <begin position="1100"/>
        <end position="1109"/>
    </location>
</feature>
<name>A0A0N4ZPK1_PARTI</name>
<evidence type="ECO:0000313" key="3">
    <source>
        <dbReference type="WBParaSite" id="PTRK_0001045900.1"/>
    </source>
</evidence>
<dbReference type="WBParaSite" id="PTRK_0001045900.1">
    <property type="protein sequence ID" value="PTRK_0001045900.1"/>
    <property type="gene ID" value="PTRK_0001045900"/>
</dbReference>
<keyword evidence="2" id="KW-1185">Reference proteome</keyword>
<dbReference type="Proteomes" id="UP000038045">
    <property type="component" value="Unplaced"/>
</dbReference>
<dbReference type="AlphaFoldDB" id="A0A0N4ZPK1"/>
<feature type="compositionally biased region" description="Basic and acidic residues" evidence="1">
    <location>
        <begin position="712"/>
        <end position="723"/>
    </location>
</feature>
<evidence type="ECO:0000256" key="1">
    <source>
        <dbReference type="SAM" id="MobiDB-lite"/>
    </source>
</evidence>
<organism evidence="2 3">
    <name type="scientific">Parastrongyloides trichosuri</name>
    <name type="common">Possum-specific nematode worm</name>
    <dbReference type="NCBI Taxonomy" id="131310"/>
    <lineage>
        <taxon>Eukaryota</taxon>
        <taxon>Metazoa</taxon>
        <taxon>Ecdysozoa</taxon>
        <taxon>Nematoda</taxon>
        <taxon>Chromadorea</taxon>
        <taxon>Rhabditida</taxon>
        <taxon>Tylenchina</taxon>
        <taxon>Panagrolaimomorpha</taxon>
        <taxon>Strongyloidoidea</taxon>
        <taxon>Strongyloididae</taxon>
        <taxon>Parastrongyloides</taxon>
    </lineage>
</organism>
<feature type="compositionally biased region" description="Low complexity" evidence="1">
    <location>
        <begin position="1177"/>
        <end position="1192"/>
    </location>
</feature>
<feature type="region of interest" description="Disordered" evidence="1">
    <location>
        <begin position="1007"/>
        <end position="1115"/>
    </location>
</feature>